<sequence>MNQQFPFSNQIQTTPNYHFENNFQSISFFETLETTPFFSNIFVNLYDNVESESDNSENNIVHNRRNLLLHSPLEKVGKVYSDNNFNIFLPSNKYHRKPFENCHEQEPQISHRLPVDIHSSPNSNLRHNSSMTSLISDEALYLNSLHDKIGKNSQDLSQFNINSKNIHDYLLNYKNVSLRNNSIHSPLALDSSSSGISAQCSPSLPITEQRDSHNSDYEKYNDVKFALNRKRSSTSNKCNSPKGNSPKAGTHCCKICGKKFQRPSTLDTHMNIHSGEKPYLCPFLECKKLFNARSNMLRHLKMHFKLGKGKYLLPSGEVSLKKPTAKQLVCFTDLTGDKIS</sequence>
<keyword evidence="7" id="KW-0804">Transcription</keyword>
<evidence type="ECO:0000259" key="13">
    <source>
        <dbReference type="PROSITE" id="PS50157"/>
    </source>
</evidence>
<protein>
    <recommendedName>
        <fullName evidence="10">pH-response transcription factor pacC/RIM101</fullName>
    </recommendedName>
</protein>
<evidence type="ECO:0000256" key="3">
    <source>
        <dbReference type="ARBA" id="ARBA00022737"/>
    </source>
</evidence>
<dbReference type="SUPFAM" id="SSF57667">
    <property type="entry name" value="beta-beta-alpha zinc fingers"/>
    <property type="match status" value="1"/>
</dbReference>
<dbReference type="GO" id="GO:0008270">
    <property type="term" value="F:zinc ion binding"/>
    <property type="evidence" value="ECO:0007669"/>
    <property type="project" value="UniProtKB-KW"/>
</dbReference>
<dbReference type="GO" id="GO:0006357">
    <property type="term" value="P:regulation of transcription by RNA polymerase II"/>
    <property type="evidence" value="ECO:0007669"/>
    <property type="project" value="TreeGrafter"/>
</dbReference>
<dbReference type="AlphaFoldDB" id="A0A1X7R442"/>
<keyword evidence="2" id="KW-0479">Metal-binding</keyword>
<keyword evidence="8" id="KW-0539">Nucleus</keyword>
<dbReference type="PROSITE" id="PS50157">
    <property type="entry name" value="ZINC_FINGER_C2H2_2"/>
    <property type="match status" value="2"/>
</dbReference>
<dbReference type="PANTHER" id="PTHR46179">
    <property type="entry name" value="ZINC FINGER PROTEIN"/>
    <property type="match status" value="1"/>
</dbReference>
<evidence type="ECO:0000313" key="14">
    <source>
        <dbReference type="EMBL" id="SMN20341.1"/>
    </source>
</evidence>
<dbReference type="Proteomes" id="UP000196158">
    <property type="component" value="Unassembled WGS sequence"/>
</dbReference>
<dbReference type="EMBL" id="FXLY01000005">
    <property type="protein sequence ID" value="SMN20341.1"/>
    <property type="molecule type" value="Genomic_DNA"/>
</dbReference>
<evidence type="ECO:0000256" key="12">
    <source>
        <dbReference type="SAM" id="MobiDB-lite"/>
    </source>
</evidence>
<dbReference type="OrthoDB" id="6077919at2759"/>
<dbReference type="InterPro" id="IPR051061">
    <property type="entry name" value="Zinc_finger_trans_reg"/>
</dbReference>
<keyword evidence="4 11" id="KW-0863">Zinc-finger</keyword>
<comment type="similarity">
    <text evidence="9">Belongs to the pacC/RIM101 family.</text>
</comment>
<evidence type="ECO:0000256" key="4">
    <source>
        <dbReference type="ARBA" id="ARBA00022771"/>
    </source>
</evidence>
<proteinExistence type="inferred from homology"/>
<evidence type="ECO:0000256" key="11">
    <source>
        <dbReference type="PROSITE-ProRule" id="PRU00042"/>
    </source>
</evidence>
<evidence type="ECO:0000313" key="15">
    <source>
        <dbReference type="Proteomes" id="UP000196158"/>
    </source>
</evidence>
<dbReference type="STRING" id="1789683.A0A1X7R442"/>
<evidence type="ECO:0000256" key="7">
    <source>
        <dbReference type="ARBA" id="ARBA00023163"/>
    </source>
</evidence>
<keyword evidence="3" id="KW-0677">Repeat</keyword>
<feature type="compositionally biased region" description="Polar residues" evidence="12">
    <location>
        <begin position="188"/>
        <end position="206"/>
    </location>
</feature>
<dbReference type="SMART" id="SM00355">
    <property type="entry name" value="ZnF_C2H2"/>
    <property type="match status" value="2"/>
</dbReference>
<keyword evidence="6" id="KW-0805">Transcription regulation</keyword>
<keyword evidence="5" id="KW-0862">Zinc</keyword>
<dbReference type="Gene3D" id="3.30.160.60">
    <property type="entry name" value="Classic Zinc Finger"/>
    <property type="match status" value="2"/>
</dbReference>
<evidence type="ECO:0000256" key="8">
    <source>
        <dbReference type="ARBA" id="ARBA00023242"/>
    </source>
</evidence>
<evidence type="ECO:0000256" key="1">
    <source>
        <dbReference type="ARBA" id="ARBA00004123"/>
    </source>
</evidence>
<accession>A0A1X7R442</accession>
<dbReference type="InterPro" id="IPR036236">
    <property type="entry name" value="Znf_C2H2_sf"/>
</dbReference>
<dbReference type="PANTHER" id="PTHR46179:SF13">
    <property type="entry name" value="C2H2-TYPE DOMAIN-CONTAINING PROTEIN"/>
    <property type="match status" value="1"/>
</dbReference>
<evidence type="ECO:0000256" key="9">
    <source>
        <dbReference type="ARBA" id="ARBA00038089"/>
    </source>
</evidence>
<feature type="domain" description="C2H2-type" evidence="13">
    <location>
        <begin position="251"/>
        <end position="278"/>
    </location>
</feature>
<evidence type="ECO:0000256" key="6">
    <source>
        <dbReference type="ARBA" id="ARBA00023015"/>
    </source>
</evidence>
<keyword evidence="15" id="KW-1185">Reference proteome</keyword>
<comment type="subcellular location">
    <subcellularLocation>
        <location evidence="1">Nucleus</location>
    </subcellularLocation>
</comment>
<feature type="region of interest" description="Disordered" evidence="12">
    <location>
        <begin position="188"/>
        <end position="215"/>
    </location>
</feature>
<evidence type="ECO:0000256" key="2">
    <source>
        <dbReference type="ARBA" id="ARBA00022723"/>
    </source>
</evidence>
<dbReference type="InterPro" id="IPR013087">
    <property type="entry name" value="Znf_C2H2_type"/>
</dbReference>
<dbReference type="PROSITE" id="PS00028">
    <property type="entry name" value="ZINC_FINGER_C2H2_1"/>
    <property type="match status" value="2"/>
</dbReference>
<name>A0A1X7R442_9SACH</name>
<dbReference type="Pfam" id="PF00096">
    <property type="entry name" value="zf-C2H2"/>
    <property type="match status" value="1"/>
</dbReference>
<feature type="domain" description="C2H2-type" evidence="13">
    <location>
        <begin position="279"/>
        <end position="303"/>
    </location>
</feature>
<dbReference type="FunFam" id="3.30.160.60:FF:000340">
    <property type="entry name" value="zinc finger protein 473 isoform X1"/>
    <property type="match status" value="1"/>
</dbReference>
<evidence type="ECO:0000256" key="5">
    <source>
        <dbReference type="ARBA" id="ARBA00022833"/>
    </source>
</evidence>
<dbReference type="GO" id="GO:0005634">
    <property type="term" value="C:nucleus"/>
    <property type="evidence" value="ECO:0007669"/>
    <property type="project" value="UniProtKB-SubCell"/>
</dbReference>
<reference evidence="14 15" key="1">
    <citation type="submission" date="2017-04" db="EMBL/GenBank/DDBJ databases">
        <authorList>
            <person name="Afonso C.L."/>
            <person name="Miller P.J."/>
            <person name="Scott M.A."/>
            <person name="Spackman E."/>
            <person name="Goraichik I."/>
            <person name="Dimitrov K.M."/>
            <person name="Suarez D.L."/>
            <person name="Swayne D.E."/>
        </authorList>
    </citation>
    <scope>NUCLEOTIDE SEQUENCE [LARGE SCALE GENOMIC DNA]</scope>
</reference>
<gene>
    <name evidence="14" type="ORF">KASA_0N03025G</name>
</gene>
<organism evidence="14 15">
    <name type="scientific">Maudiozyma saulgeensis</name>
    <dbReference type="NCBI Taxonomy" id="1789683"/>
    <lineage>
        <taxon>Eukaryota</taxon>
        <taxon>Fungi</taxon>
        <taxon>Dikarya</taxon>
        <taxon>Ascomycota</taxon>
        <taxon>Saccharomycotina</taxon>
        <taxon>Saccharomycetes</taxon>
        <taxon>Saccharomycetales</taxon>
        <taxon>Saccharomycetaceae</taxon>
        <taxon>Maudiozyma</taxon>
    </lineage>
</organism>
<evidence type="ECO:0000256" key="10">
    <source>
        <dbReference type="ARBA" id="ARBA00039490"/>
    </source>
</evidence>